<evidence type="ECO:0000256" key="6">
    <source>
        <dbReference type="SAM" id="MobiDB-lite"/>
    </source>
</evidence>
<feature type="region of interest" description="Disordered" evidence="6">
    <location>
        <begin position="216"/>
        <end position="235"/>
    </location>
</feature>
<feature type="compositionally biased region" description="Low complexity" evidence="6">
    <location>
        <begin position="219"/>
        <end position="234"/>
    </location>
</feature>
<accession>A0A0K2TUA7</accession>
<keyword evidence="2" id="KW-0678">Repressor</keyword>
<evidence type="ECO:0000256" key="3">
    <source>
        <dbReference type="ARBA" id="ARBA00023015"/>
    </source>
</evidence>
<evidence type="ECO:0000256" key="5">
    <source>
        <dbReference type="ARBA" id="ARBA00023242"/>
    </source>
</evidence>
<evidence type="ECO:0000256" key="2">
    <source>
        <dbReference type="ARBA" id="ARBA00022491"/>
    </source>
</evidence>
<feature type="region of interest" description="Disordered" evidence="6">
    <location>
        <begin position="151"/>
        <end position="184"/>
    </location>
</feature>
<feature type="region of interest" description="Disordered" evidence="6">
    <location>
        <begin position="1"/>
        <end position="40"/>
    </location>
</feature>
<evidence type="ECO:0000256" key="1">
    <source>
        <dbReference type="ARBA" id="ARBA00004123"/>
    </source>
</evidence>
<comment type="subcellular location">
    <subcellularLocation>
        <location evidence="1">Nucleus</location>
    </subcellularLocation>
</comment>
<dbReference type="SMART" id="SM01401">
    <property type="entry name" value="Sds3"/>
    <property type="match status" value="1"/>
</dbReference>
<proteinExistence type="predicted"/>
<dbReference type="PANTHER" id="PTHR21964">
    <property type="entry name" value="BREAST CANCER METASTASIS-SUPPRESSOR 1"/>
    <property type="match status" value="1"/>
</dbReference>
<evidence type="ECO:0008006" key="8">
    <source>
        <dbReference type="Google" id="ProtNLM"/>
    </source>
</evidence>
<keyword evidence="3" id="KW-0805">Transcription regulation</keyword>
<sequence length="311" mass="36435">MNVENNYESPWAEDSESQTSVEMADDEGPSESDLYPSHAGVEGQEQYVELMYQDKLSHLKRQLEKLEEGIHPEYVKKLRKLECSYKERMRVNDIVRDLEIEMVEQDYVNEKKAAVREFEEHKVFLREQLVVELEDKQKFIENERHSMELTGDSMELKPISTRKLRRRTNEPSSTGLGSGSSDKRRKNMQTNIQLLLDESEIIDDLRIVNKNKAYSKQQSNYSSNTNNHSSSNSSYIRETRIEDGKLFYEKKWFRRGQTVQVESFNGDKFSAVICNIGNEAIWVRKSSENTKIRIYLPQLAKGKYLLKRRAV</sequence>
<organism evidence="7">
    <name type="scientific">Lepeophtheirus salmonis</name>
    <name type="common">Salmon louse</name>
    <name type="synonym">Caligus salmonis</name>
    <dbReference type="NCBI Taxonomy" id="72036"/>
    <lineage>
        <taxon>Eukaryota</taxon>
        <taxon>Metazoa</taxon>
        <taxon>Ecdysozoa</taxon>
        <taxon>Arthropoda</taxon>
        <taxon>Crustacea</taxon>
        <taxon>Multicrustacea</taxon>
        <taxon>Hexanauplia</taxon>
        <taxon>Copepoda</taxon>
        <taxon>Siphonostomatoida</taxon>
        <taxon>Caligidae</taxon>
        <taxon>Lepeophtheirus</taxon>
    </lineage>
</organism>
<evidence type="ECO:0000256" key="4">
    <source>
        <dbReference type="ARBA" id="ARBA00023163"/>
    </source>
</evidence>
<dbReference type="GeneID" id="121129287"/>
<keyword evidence="5" id="KW-0539">Nucleus</keyword>
<name>A0A0K2TUA7_LEPSM</name>
<evidence type="ECO:0000313" key="7">
    <source>
        <dbReference type="EMBL" id="CDW28986.1"/>
    </source>
</evidence>
<dbReference type="GO" id="GO:0005654">
    <property type="term" value="C:nucleoplasm"/>
    <property type="evidence" value="ECO:0007669"/>
    <property type="project" value="UniProtKB-ARBA"/>
</dbReference>
<dbReference type="InterPro" id="IPR013907">
    <property type="entry name" value="Sds3"/>
</dbReference>
<dbReference type="KEGG" id="lsm:121129287"/>
<dbReference type="OrthoDB" id="70376at2759"/>
<protein>
    <recommendedName>
        <fullName evidence="8">Sin3 histone deacetylase corepressor complex component SDS3</fullName>
    </recommendedName>
</protein>
<dbReference type="EMBL" id="HACA01011625">
    <property type="protein sequence ID" value="CDW28986.1"/>
    <property type="molecule type" value="Transcribed_RNA"/>
</dbReference>
<dbReference type="Pfam" id="PF08598">
    <property type="entry name" value="Sds3"/>
    <property type="match status" value="1"/>
</dbReference>
<dbReference type="GO" id="GO:0010468">
    <property type="term" value="P:regulation of gene expression"/>
    <property type="evidence" value="ECO:0007669"/>
    <property type="project" value="UniProtKB-ARBA"/>
</dbReference>
<keyword evidence="4" id="KW-0804">Transcription</keyword>
<dbReference type="RefSeq" id="XP_040580927.1">
    <property type="nucleotide sequence ID" value="XM_040724993.2"/>
</dbReference>
<dbReference type="AlphaFoldDB" id="A0A0K2TUA7"/>
<reference evidence="7" key="1">
    <citation type="submission" date="2014-05" db="EMBL/GenBank/DDBJ databases">
        <authorList>
            <person name="Chronopoulou M."/>
        </authorList>
    </citation>
    <scope>NUCLEOTIDE SEQUENCE</scope>
    <source>
        <tissue evidence="7">Whole organism</tissue>
    </source>
</reference>